<dbReference type="EMBL" id="BAABJP010000001">
    <property type="protein sequence ID" value="GAA5146447.1"/>
    <property type="molecule type" value="Genomic_DNA"/>
</dbReference>
<feature type="domain" description="PEP-utilising enzyme mobile" evidence="1">
    <location>
        <begin position="456"/>
        <end position="526"/>
    </location>
</feature>
<proteinExistence type="predicted"/>
<accession>A0ABP9PKN2</accession>
<evidence type="ECO:0000259" key="1">
    <source>
        <dbReference type="Pfam" id="PF00391"/>
    </source>
</evidence>
<dbReference type="InterPro" id="IPR051549">
    <property type="entry name" value="PEP_Utilizing_Enz"/>
</dbReference>
<comment type="caution">
    <text evidence="2">The sequence shown here is derived from an EMBL/GenBank/DDBJ whole genome shotgun (WGS) entry which is preliminary data.</text>
</comment>
<dbReference type="PANTHER" id="PTHR43615">
    <property type="entry name" value="PHOSPHOENOLPYRUVATE SYNTHASE-RELATED"/>
    <property type="match status" value="1"/>
</dbReference>
<organism evidence="2 3">
    <name type="scientific">Pseudonocardia eucalypti</name>
    <dbReference type="NCBI Taxonomy" id="648755"/>
    <lineage>
        <taxon>Bacteria</taxon>
        <taxon>Bacillati</taxon>
        <taxon>Actinomycetota</taxon>
        <taxon>Actinomycetes</taxon>
        <taxon>Pseudonocardiales</taxon>
        <taxon>Pseudonocardiaceae</taxon>
        <taxon>Pseudonocardia</taxon>
    </lineage>
</organism>
<dbReference type="SUPFAM" id="SSF52009">
    <property type="entry name" value="Phosphohistidine domain"/>
    <property type="match status" value="1"/>
</dbReference>
<name>A0ABP9PKN2_9PSEU</name>
<dbReference type="Proteomes" id="UP001428817">
    <property type="component" value="Unassembled WGS sequence"/>
</dbReference>
<gene>
    <name evidence="2" type="ORF">GCM10023321_05930</name>
</gene>
<dbReference type="InterPro" id="IPR008279">
    <property type="entry name" value="PEP-util_enz_mobile_dom"/>
</dbReference>
<dbReference type="RefSeq" id="WP_185058830.1">
    <property type="nucleotide sequence ID" value="NZ_BAABJP010000001.1"/>
</dbReference>
<protein>
    <recommendedName>
        <fullName evidence="1">PEP-utilising enzyme mobile domain-containing protein</fullName>
    </recommendedName>
</protein>
<dbReference type="InterPro" id="IPR036637">
    <property type="entry name" value="Phosphohistidine_dom_sf"/>
</dbReference>
<sequence>MSGFSDDWDVLNDPSDPGLHWTTGNIGEAVPGVQTPLSWSLWGPTIEEGMRLSMRDMGAFSHAESQLPPRGRRLCQVFYGRGALSVELLARLGDRMPGTTGQQVATGVYGEAPETIDYRPTKRRYPVVAVAVPYQMARIARRLQAARARSEAFWPRETGRANTLALPEALAVFAEATAQFKRCVYLQSMALFCAVQPMYQALAALTQRTGIGDPNVLAGGYGGVPETEVVADLWRTSRGEIELAQVVRKHGFHGPAEGELSGRVWREDDSPLRKRVGDYAGRPDGDDPRLRDAARREERLRLEREILAAVPAAARPAVKALLANAARSIPLRGVSKTAFLQAFDVVRATARRSGVLLAERGALADPEDVFFLTEAELRAVPTAAVQEVVAKRRARHAEYLTVRLPEHWVGSPVPIPVAVADDGAARVQSLTGVGVSPGVVEGLARVVTDPDFDDVEPDEILVSATTDPSWSSIMFISSALVVDIGGALSHAAVVARELGIPCVVNTKDGSRLLRTGDLIRVDGTAGTVEVLKPAAG</sequence>
<dbReference type="Pfam" id="PF00391">
    <property type="entry name" value="PEP-utilizers"/>
    <property type="match status" value="1"/>
</dbReference>
<reference evidence="3" key="1">
    <citation type="journal article" date="2019" name="Int. J. Syst. Evol. Microbiol.">
        <title>The Global Catalogue of Microorganisms (GCM) 10K type strain sequencing project: providing services to taxonomists for standard genome sequencing and annotation.</title>
        <authorList>
            <consortium name="The Broad Institute Genomics Platform"/>
            <consortium name="The Broad Institute Genome Sequencing Center for Infectious Disease"/>
            <person name="Wu L."/>
            <person name="Ma J."/>
        </authorList>
    </citation>
    <scope>NUCLEOTIDE SEQUENCE [LARGE SCALE GENOMIC DNA]</scope>
    <source>
        <strain evidence="3">JCM 18303</strain>
    </source>
</reference>
<dbReference type="PANTHER" id="PTHR43615:SF1">
    <property type="entry name" value="PPDK_N DOMAIN-CONTAINING PROTEIN"/>
    <property type="match status" value="1"/>
</dbReference>
<evidence type="ECO:0000313" key="3">
    <source>
        <dbReference type="Proteomes" id="UP001428817"/>
    </source>
</evidence>
<keyword evidence="3" id="KW-1185">Reference proteome</keyword>
<dbReference type="Gene3D" id="3.50.30.10">
    <property type="entry name" value="Phosphohistidine domain"/>
    <property type="match status" value="1"/>
</dbReference>
<evidence type="ECO:0000313" key="2">
    <source>
        <dbReference type="EMBL" id="GAA5146447.1"/>
    </source>
</evidence>